<dbReference type="SMART" id="SM01411">
    <property type="entry name" value="Ephrin_rec_like"/>
    <property type="match status" value="3"/>
</dbReference>
<dbReference type="InterPro" id="IPR011641">
    <property type="entry name" value="Tyr-kin_ephrin_A/B_rcpt-like"/>
</dbReference>
<evidence type="ECO:0000313" key="5">
    <source>
        <dbReference type="Proteomes" id="UP001557470"/>
    </source>
</evidence>
<keyword evidence="5" id="KW-1185">Reference proteome</keyword>
<dbReference type="InterPro" id="IPR009030">
    <property type="entry name" value="Growth_fac_rcpt_cys_sf"/>
</dbReference>
<keyword evidence="2" id="KW-0732">Signal</keyword>
<evidence type="ECO:0000256" key="1">
    <source>
        <dbReference type="SAM" id="Phobius"/>
    </source>
</evidence>
<dbReference type="SUPFAM" id="SSF57184">
    <property type="entry name" value="Growth factor receptor domain"/>
    <property type="match status" value="1"/>
</dbReference>
<dbReference type="PANTHER" id="PTHR46967:SF1">
    <property type="entry name" value="KERATIN-ASSOCIATED PROTEIN 16-1-LIKE"/>
    <property type="match status" value="1"/>
</dbReference>
<accession>A0ABD0WBP1</accession>
<name>A0ABD0WBP1_UMBPY</name>
<feature type="signal peptide" evidence="2">
    <location>
        <begin position="1"/>
        <end position="21"/>
    </location>
</feature>
<keyword evidence="1" id="KW-1133">Transmembrane helix</keyword>
<dbReference type="Pfam" id="PF07699">
    <property type="entry name" value="Ephrin_rec_like"/>
    <property type="match status" value="2"/>
</dbReference>
<evidence type="ECO:0000313" key="4">
    <source>
        <dbReference type="EMBL" id="KAL0969059.1"/>
    </source>
</evidence>
<keyword evidence="1" id="KW-0472">Membrane</keyword>
<gene>
    <name evidence="4" type="ORF">UPYG_G00222160</name>
</gene>
<proteinExistence type="predicted"/>
<feature type="chain" id="PRO_5044845309" description="Tyrosine-protein kinase ephrin type A/B receptor-like domain-containing protein" evidence="2">
    <location>
        <begin position="22"/>
        <end position="359"/>
    </location>
</feature>
<dbReference type="PANTHER" id="PTHR46967">
    <property type="entry name" value="INSULIN-LIKE GROWTH FACTOR BINDING PROTEIN,N-TERMINAL"/>
    <property type="match status" value="1"/>
</dbReference>
<reference evidence="4 5" key="1">
    <citation type="submission" date="2024-06" db="EMBL/GenBank/DDBJ databases">
        <authorList>
            <person name="Pan Q."/>
            <person name="Wen M."/>
            <person name="Jouanno E."/>
            <person name="Zahm M."/>
            <person name="Klopp C."/>
            <person name="Cabau C."/>
            <person name="Louis A."/>
            <person name="Berthelot C."/>
            <person name="Parey E."/>
            <person name="Roest Crollius H."/>
            <person name="Montfort J."/>
            <person name="Robinson-Rechavi M."/>
            <person name="Bouchez O."/>
            <person name="Lampietro C."/>
            <person name="Lopez Roques C."/>
            <person name="Donnadieu C."/>
            <person name="Postlethwait J."/>
            <person name="Bobe J."/>
            <person name="Verreycken H."/>
            <person name="Guiguen Y."/>
        </authorList>
    </citation>
    <scope>NUCLEOTIDE SEQUENCE [LARGE SCALE GENOMIC DNA]</scope>
    <source>
        <strain evidence="4">Up_M1</strain>
        <tissue evidence="4">Testis</tissue>
    </source>
</reference>
<dbReference type="Gene3D" id="2.10.50.10">
    <property type="entry name" value="Tumor Necrosis Factor Receptor, subunit A, domain 2"/>
    <property type="match status" value="3"/>
</dbReference>
<dbReference type="EMBL" id="JAGEUA010000007">
    <property type="protein sequence ID" value="KAL0969059.1"/>
    <property type="molecule type" value="Genomic_DNA"/>
</dbReference>
<evidence type="ECO:0000256" key="2">
    <source>
        <dbReference type="SAM" id="SignalP"/>
    </source>
</evidence>
<keyword evidence="1" id="KW-0812">Transmembrane</keyword>
<comment type="caution">
    <text evidence="4">The sequence shown here is derived from an EMBL/GenBank/DDBJ whole genome shotgun (WGS) entry which is preliminary data.</text>
</comment>
<feature type="domain" description="Tyrosine-protein kinase ephrin type A/B receptor-like" evidence="3">
    <location>
        <begin position="107"/>
        <end position="141"/>
    </location>
</feature>
<evidence type="ECO:0000259" key="3">
    <source>
        <dbReference type="Pfam" id="PF07699"/>
    </source>
</evidence>
<organism evidence="4 5">
    <name type="scientific">Umbra pygmaea</name>
    <name type="common">Eastern mudminnow</name>
    <dbReference type="NCBI Taxonomy" id="75934"/>
    <lineage>
        <taxon>Eukaryota</taxon>
        <taxon>Metazoa</taxon>
        <taxon>Chordata</taxon>
        <taxon>Craniata</taxon>
        <taxon>Vertebrata</taxon>
        <taxon>Euteleostomi</taxon>
        <taxon>Actinopterygii</taxon>
        <taxon>Neopterygii</taxon>
        <taxon>Teleostei</taxon>
        <taxon>Protacanthopterygii</taxon>
        <taxon>Esociformes</taxon>
        <taxon>Umbridae</taxon>
        <taxon>Umbra</taxon>
    </lineage>
</organism>
<feature type="domain" description="Tyrosine-protein kinase ephrin type A/B receptor-like" evidence="3">
    <location>
        <begin position="225"/>
        <end position="256"/>
    </location>
</feature>
<dbReference type="Proteomes" id="UP001557470">
    <property type="component" value="Unassembled WGS sequence"/>
</dbReference>
<protein>
    <recommendedName>
        <fullName evidence="3">Tyrosine-protein kinase ephrin type A/B receptor-like domain-containing protein</fullName>
    </recommendedName>
</protein>
<feature type="transmembrane region" description="Helical" evidence="1">
    <location>
        <begin position="294"/>
        <end position="318"/>
    </location>
</feature>
<dbReference type="AlphaFoldDB" id="A0ABD0WBP1"/>
<sequence>MECRGVFSAIVAACLLGVGVSQTTAPTLAPAVMNTTIIENVTASTIFTETSTLNDVTLTTPTVLSPTPPGCSAFNTSTCDVCDPGYHSDNGSLLCSCCPQPGKCLSTGDCLPCSRGFFQPLSGQQHCLPCSQGFYTNSTGSPVCTACSQGSYSNSSGSESCQSCSPGFYTSQQNSTSCNPCEQGTFCNSSNCVRCQICPAGTESLQPAAKECTRCRPGMHKARLQSMCQICSSGFFQIQWGQENCNLCPENHYCPSPDVNPILCPFDAFCPEGSTAPGYCMETFFRKAGEECELAPVTIALLVIGGGVAVLFVILLVLRRRRDTDGELTLARQPLLSKERPQGRYYGIPCDAEPVYAGW</sequence>